<evidence type="ECO:0000313" key="3">
    <source>
        <dbReference type="Proteomes" id="UP001209654"/>
    </source>
</evidence>
<dbReference type="Gene3D" id="3.40.630.30">
    <property type="match status" value="1"/>
</dbReference>
<comment type="caution">
    <text evidence="2">The sequence shown here is derived from an EMBL/GenBank/DDBJ whole genome shotgun (WGS) entry which is preliminary data.</text>
</comment>
<name>A0ABQ5MQM8_9MICC</name>
<keyword evidence="3" id="KW-1185">Reference proteome</keyword>
<dbReference type="SUPFAM" id="SSF55729">
    <property type="entry name" value="Acyl-CoA N-acyltransferases (Nat)"/>
    <property type="match status" value="1"/>
</dbReference>
<dbReference type="EMBL" id="BRVS01000003">
    <property type="protein sequence ID" value="GLB66296.1"/>
    <property type="molecule type" value="Genomic_DNA"/>
</dbReference>
<dbReference type="Pfam" id="PF13312">
    <property type="entry name" value="DUF4081"/>
    <property type="match status" value="1"/>
</dbReference>
<dbReference type="PROSITE" id="PS51186">
    <property type="entry name" value="GNAT"/>
    <property type="match status" value="1"/>
</dbReference>
<gene>
    <name evidence="2" type="ORF">AHIS1636_07350</name>
</gene>
<accession>A0ABQ5MQM8</accession>
<dbReference type="Proteomes" id="UP001209654">
    <property type="component" value="Unassembled WGS sequence"/>
</dbReference>
<dbReference type="InterPro" id="IPR025289">
    <property type="entry name" value="DUF4081"/>
</dbReference>
<evidence type="ECO:0000259" key="1">
    <source>
        <dbReference type="PROSITE" id="PS51186"/>
    </source>
</evidence>
<sequence length="308" mass="32917">MAKMLSRVAPWLPSASRQRDRTAGAAQEAPAEAGIRVLADEDTSALWDVVNRDPVGNVFLAAHLEAAKTAGPTGSGAEILGYFTPEGLTGACWAGVNVVPTGLSAEEGARLGSFLAAANRRTSSIFGPAEAVMGIWSSYQQTASRPFDVRPRQPLMELRGEPAVPASPDVRFSEPEDLDVLLPACVAMFEEEVGYSPMSGGGQHYRQRVRSLIGKGHSLIQRDSNGEVVFKAELGNVSSAAVQLQGVWMNPKYRGRGLAAPALAAVVELSRRFAPVASLYVNDYNHRAILAYERVGFTQVGTFATVLF</sequence>
<dbReference type="InterPro" id="IPR000182">
    <property type="entry name" value="GNAT_dom"/>
</dbReference>
<organism evidence="2 3">
    <name type="scientific">Arthrobacter mangrovi</name>
    <dbReference type="NCBI Taxonomy" id="2966350"/>
    <lineage>
        <taxon>Bacteria</taxon>
        <taxon>Bacillati</taxon>
        <taxon>Actinomycetota</taxon>
        <taxon>Actinomycetes</taxon>
        <taxon>Micrococcales</taxon>
        <taxon>Micrococcaceae</taxon>
        <taxon>Arthrobacter</taxon>
    </lineage>
</organism>
<dbReference type="Pfam" id="PF00583">
    <property type="entry name" value="Acetyltransf_1"/>
    <property type="match status" value="1"/>
</dbReference>
<feature type="domain" description="N-acetyltransferase" evidence="1">
    <location>
        <begin position="168"/>
        <end position="308"/>
    </location>
</feature>
<evidence type="ECO:0000313" key="2">
    <source>
        <dbReference type="EMBL" id="GLB66296.1"/>
    </source>
</evidence>
<reference evidence="2 3" key="1">
    <citation type="journal article" date="2023" name="Int. J. Syst. Evol. Microbiol.">
        <title>Arthrobacter mangrovi sp. nov., an actinobacterium isolated from the rhizosphere of a mangrove.</title>
        <authorList>
            <person name="Hamada M."/>
            <person name="Saitou S."/>
            <person name="Enomoto N."/>
            <person name="Nanri K."/>
            <person name="Hidaka K."/>
            <person name="Miura T."/>
            <person name="Tamura T."/>
        </authorList>
    </citation>
    <scope>NUCLEOTIDE SEQUENCE [LARGE SCALE GENOMIC DNA]</scope>
    <source>
        <strain evidence="2 3">NBRC 112813</strain>
    </source>
</reference>
<protein>
    <submittedName>
        <fullName evidence="2">N-acetyltransferase GCN5</fullName>
    </submittedName>
</protein>
<dbReference type="RefSeq" id="WP_309298560.1">
    <property type="nucleotide sequence ID" value="NZ_BRVS01000003.1"/>
</dbReference>
<dbReference type="InterPro" id="IPR016181">
    <property type="entry name" value="Acyl_CoA_acyltransferase"/>
</dbReference>
<proteinExistence type="predicted"/>